<accession>A0A4Y7LK15</accession>
<dbReference type="EMBL" id="CM010725">
    <property type="protein sequence ID" value="RZC85042.1"/>
    <property type="molecule type" value="Genomic_DNA"/>
</dbReference>
<dbReference type="Gene3D" id="1.50.40.10">
    <property type="entry name" value="Mitochondrial carrier domain"/>
    <property type="match status" value="1"/>
</dbReference>
<organism evidence="8 9">
    <name type="scientific">Papaver somniferum</name>
    <name type="common">Opium poppy</name>
    <dbReference type="NCBI Taxonomy" id="3469"/>
    <lineage>
        <taxon>Eukaryota</taxon>
        <taxon>Viridiplantae</taxon>
        <taxon>Streptophyta</taxon>
        <taxon>Embryophyta</taxon>
        <taxon>Tracheophyta</taxon>
        <taxon>Spermatophyta</taxon>
        <taxon>Magnoliopsida</taxon>
        <taxon>Ranunculales</taxon>
        <taxon>Papaveraceae</taxon>
        <taxon>Papaveroideae</taxon>
        <taxon>Papaver</taxon>
    </lineage>
</organism>
<gene>
    <name evidence="8" type="ORF">C5167_047826</name>
</gene>
<proteinExistence type="inferred from homology"/>
<comment type="subcellular location">
    <subcellularLocation>
        <location evidence="1">Membrane</location>
        <topology evidence="1">Multi-pass membrane protein</topology>
    </subcellularLocation>
</comment>
<dbReference type="InterPro" id="IPR023395">
    <property type="entry name" value="MCP_dom_sf"/>
</dbReference>
<evidence type="ECO:0000313" key="8">
    <source>
        <dbReference type="EMBL" id="RZC85042.1"/>
    </source>
</evidence>
<name>A0A4Y7LK15_PAPSO</name>
<dbReference type="GO" id="GO:0016020">
    <property type="term" value="C:membrane"/>
    <property type="evidence" value="ECO:0007669"/>
    <property type="project" value="UniProtKB-SubCell"/>
</dbReference>
<dbReference type="PANTHER" id="PTHR24089">
    <property type="entry name" value="SOLUTE CARRIER FAMILY 25"/>
    <property type="match status" value="1"/>
</dbReference>
<dbReference type="AlphaFoldDB" id="A0A4Y7LK15"/>
<dbReference type="Gramene" id="RZC85042">
    <property type="protein sequence ID" value="RZC85042"/>
    <property type="gene ID" value="C5167_047826"/>
</dbReference>
<dbReference type="InterPro" id="IPR002067">
    <property type="entry name" value="MCP"/>
</dbReference>
<evidence type="ECO:0000256" key="7">
    <source>
        <dbReference type="RuleBase" id="RU000488"/>
    </source>
</evidence>
<evidence type="ECO:0000256" key="2">
    <source>
        <dbReference type="ARBA" id="ARBA00022448"/>
    </source>
</evidence>
<evidence type="ECO:0000256" key="3">
    <source>
        <dbReference type="ARBA" id="ARBA00022692"/>
    </source>
</evidence>
<feature type="repeat" description="Solcar" evidence="6">
    <location>
        <begin position="228"/>
        <end position="340"/>
    </location>
</feature>
<reference evidence="8 9" key="1">
    <citation type="journal article" date="2018" name="Science">
        <title>The opium poppy genome and morphinan production.</title>
        <authorList>
            <person name="Guo L."/>
            <person name="Winzer T."/>
            <person name="Yang X."/>
            <person name="Li Y."/>
            <person name="Ning Z."/>
            <person name="He Z."/>
            <person name="Teodor R."/>
            <person name="Lu Y."/>
            <person name="Bowser T.A."/>
            <person name="Graham I.A."/>
            <person name="Ye K."/>
        </authorList>
    </citation>
    <scope>NUCLEOTIDE SEQUENCE [LARGE SCALE GENOMIC DNA]</scope>
    <source>
        <strain evidence="9">cv. HN1</strain>
        <tissue evidence="8">Leaves</tissue>
    </source>
</reference>
<keyword evidence="4" id="KW-0677">Repeat</keyword>
<evidence type="ECO:0008006" key="10">
    <source>
        <dbReference type="Google" id="ProtNLM"/>
    </source>
</evidence>
<dbReference type="SUPFAM" id="SSF103506">
    <property type="entry name" value="Mitochondrial carrier"/>
    <property type="match status" value="1"/>
</dbReference>
<comment type="similarity">
    <text evidence="7">Belongs to the mitochondrial carrier (TC 2.A.29) family.</text>
</comment>
<dbReference type="OrthoDB" id="270584at2759"/>
<dbReference type="Proteomes" id="UP000316621">
    <property type="component" value="Chromosome 11"/>
</dbReference>
<dbReference type="PRINTS" id="PR00926">
    <property type="entry name" value="MITOCARRIER"/>
</dbReference>
<dbReference type="InterPro" id="IPR018108">
    <property type="entry name" value="MCP_transmembrane"/>
</dbReference>
<feature type="repeat" description="Solcar" evidence="6">
    <location>
        <begin position="114"/>
        <end position="202"/>
    </location>
</feature>
<dbReference type="Pfam" id="PF00153">
    <property type="entry name" value="Mito_carr"/>
    <property type="match status" value="3"/>
</dbReference>
<keyword evidence="2 7" id="KW-0813">Transport</keyword>
<keyword evidence="9" id="KW-1185">Reference proteome</keyword>
<evidence type="ECO:0000256" key="5">
    <source>
        <dbReference type="ARBA" id="ARBA00023136"/>
    </source>
</evidence>
<evidence type="ECO:0000256" key="1">
    <source>
        <dbReference type="ARBA" id="ARBA00004141"/>
    </source>
</evidence>
<dbReference type="PROSITE" id="PS50920">
    <property type="entry name" value="SOLCAR"/>
    <property type="match status" value="3"/>
</dbReference>
<evidence type="ECO:0000256" key="6">
    <source>
        <dbReference type="PROSITE-ProRule" id="PRU00282"/>
    </source>
</evidence>
<evidence type="ECO:0000256" key="4">
    <source>
        <dbReference type="ARBA" id="ARBA00022737"/>
    </source>
</evidence>
<evidence type="ECO:0000313" key="9">
    <source>
        <dbReference type="Proteomes" id="UP000316621"/>
    </source>
</evidence>
<keyword evidence="5 6" id="KW-0472">Membrane</keyword>
<sequence length="345" mass="38396">MESEKCVVGLETMKKKRKMKKFCAVILTVTALAPLRRLEILLQVQNSRNLQYKDITQGLKHMRRTDGFRGLFKGNGAYIAKAMSCSAVYFAVHYPLARIIGLYCQTPGKENAKPPILLTRGIHACTVMIATAAAYPMDVAQGRLSVQTGKSPYQYRGIYHALTTIAREEGPRALYKGFLPYSIGQVVYTGLNFAVYGFTSLSIAKAVLSRFHELKSKGMNRDVNEEVTTAIKKKLPYFQILSFAVCHTFAYPFNVIHRRMQMEGWKNSSSIIASCYGSSNNIAAASEFTGMCDAFKKTIRNNGFKALYKGSVPYLLLKVFPASLFASVVHLGLLESGLELNIKHP</sequence>
<keyword evidence="3 6" id="KW-0812">Transmembrane</keyword>
<protein>
    <recommendedName>
        <fullName evidence="10">Mitochondrial carrier protein</fullName>
    </recommendedName>
</protein>
<dbReference type="GO" id="GO:0055085">
    <property type="term" value="P:transmembrane transport"/>
    <property type="evidence" value="ECO:0007669"/>
    <property type="project" value="InterPro"/>
</dbReference>
<feature type="repeat" description="Solcar" evidence="6">
    <location>
        <begin position="16"/>
        <end position="99"/>
    </location>
</feature>